<dbReference type="InterPro" id="IPR054593">
    <property type="entry name" value="Beta-mannosidase-like_N2"/>
</dbReference>
<evidence type="ECO:0000256" key="5">
    <source>
        <dbReference type="ARBA" id="ARBA00004740"/>
    </source>
</evidence>
<dbReference type="Pfam" id="PF22666">
    <property type="entry name" value="Glyco_hydro_2_N2"/>
    <property type="match status" value="1"/>
</dbReference>
<dbReference type="EMBL" id="NFLW01000020">
    <property type="protein sequence ID" value="OUQ68345.1"/>
    <property type="molecule type" value="Genomic_DNA"/>
</dbReference>
<dbReference type="InterPro" id="IPR036156">
    <property type="entry name" value="Beta-gal/glucu_dom_sf"/>
</dbReference>
<comment type="subunit">
    <text evidence="7">Homodimer.</text>
</comment>
<dbReference type="RefSeq" id="WP_087318259.1">
    <property type="nucleotide sequence ID" value="NZ_JAHOJA010000038.1"/>
</dbReference>
<feature type="domain" description="Glycoside hydrolase family 2 catalytic" evidence="23">
    <location>
        <begin position="394"/>
        <end position="473"/>
    </location>
</feature>
<dbReference type="FunFam" id="3.20.20.80:FF:000050">
    <property type="entry name" value="Beta-mannosidase B"/>
    <property type="match status" value="1"/>
</dbReference>
<evidence type="ECO:0000256" key="11">
    <source>
        <dbReference type="ARBA" id="ARBA00022729"/>
    </source>
</evidence>
<sequence>MHKKIQYILLLMLLFTSLIPATAKNKNRISLNDEWQFKQSIFQNWLPAQVPGAVHTDLMNNRMIKDPFYGVNEKSLQWIGEKDWEYKKTFIVDEALLRASHVQLVFAGLDTYADIYVNDYLVMKCDNMFRTWTLNPLPYLKKGENTIRIYFHSIFKVDMPKYLASPFQLQAWPNNDQADIMLSLYARKAGYNYGWDWGPRLITAGIWRDVYLEYWDDIRIDGTQIITRKLEPGKAKMEAVCTVISDEDTKAAFTVKYDKKEAVRKQVALAKGMNTIRVDFEVKNPELWWTNGLGKSRLYDFDIVLDKEGRKVADCVRTGIRTLEVVREKDEQGQAMFVRLNGKDVFMKGANYIPLDNFPNRVPDSWYEYIIKSAADVNMNMLRIWGGGIYEMDIFYEMCDKYGILVWQDMMFACGMFPADEHYLNSVAEEVKDNVKRLRNHPCIALWNGNNENEISYFGWGWKDRYTPEEDRIYQSNLHKLFYEVIPEAIQAVDETRYYHPTSPVTGYNNIDYNMGDVHFWSVWKGGWLEEYTEAKNIGRFMSEYGFQSYPEMRTIRRFAGENDMRLDSEVMLSHQRARNDQTRDPNFGNNMMKMYMGKYFKVPDDFSEFVYMSQYLQAEAVKIGIEAHRRAKPYCMGTLYWQINDCWPVASWSSIDYYGRWKALQYYARDAYAEVLVSPYATGDQVTFKVVSDRLQKMKGDLEITTMTLDGQTVFSKKISFDLDANGCKDVASIASSELYGGKQENEVFTHVILNEKGKTISTNMYYPVYSNKYAYPKVTPDITVEKTDEGVNLRLRSSALIRGLYLFVDDDESFFERNFVTLIPGKEEVIQVKTHLSAAAFEKQLKYLSVNQVN</sequence>
<comment type="similarity">
    <text evidence="18">Belongs to the glycosyl hydrolase 2 family. Beta-mannosidase B subfamily.</text>
</comment>
<dbReference type="Proteomes" id="UP000196036">
    <property type="component" value="Unassembled WGS sequence"/>
</dbReference>
<keyword evidence="14" id="KW-0325">Glycoprotein</keyword>
<keyword evidence="11 21" id="KW-0732">Signal</keyword>
<evidence type="ECO:0000256" key="20">
    <source>
        <dbReference type="ARBA" id="ARBA00041614"/>
    </source>
</evidence>
<dbReference type="FunFam" id="2.60.120.260:FF:000060">
    <property type="entry name" value="Probable beta-mannosidase"/>
    <property type="match status" value="1"/>
</dbReference>
<dbReference type="InterPro" id="IPR008979">
    <property type="entry name" value="Galactose-bd-like_sf"/>
</dbReference>
<keyword evidence="16" id="KW-0326">Glycosidase</keyword>
<keyword evidence="15" id="KW-0458">Lysosome</keyword>
<evidence type="ECO:0000256" key="18">
    <source>
        <dbReference type="ARBA" id="ARBA00038429"/>
    </source>
</evidence>
<evidence type="ECO:0000256" key="8">
    <source>
        <dbReference type="ARBA" id="ARBA00012754"/>
    </source>
</evidence>
<evidence type="ECO:0000259" key="24">
    <source>
        <dbReference type="Pfam" id="PF17753"/>
    </source>
</evidence>
<accession>A0A1Y4VGN1</accession>
<evidence type="ECO:0000256" key="7">
    <source>
        <dbReference type="ARBA" id="ARBA00011738"/>
    </source>
</evidence>
<dbReference type="SUPFAM" id="SSF51445">
    <property type="entry name" value="(Trans)glycosidases"/>
    <property type="match status" value="1"/>
</dbReference>
<dbReference type="GO" id="GO:0004567">
    <property type="term" value="F:beta-mannosidase activity"/>
    <property type="evidence" value="ECO:0007669"/>
    <property type="project" value="UniProtKB-EC"/>
</dbReference>
<feature type="domain" description="Beta-mannosidase-like galactose-binding" evidence="26">
    <location>
        <begin position="35"/>
        <end position="208"/>
    </location>
</feature>
<dbReference type="Pfam" id="PF02836">
    <property type="entry name" value="Glyco_hydro_2_C"/>
    <property type="match status" value="1"/>
</dbReference>
<evidence type="ECO:0000256" key="10">
    <source>
        <dbReference type="ARBA" id="ARBA00022525"/>
    </source>
</evidence>
<evidence type="ECO:0000256" key="3">
    <source>
        <dbReference type="ARBA" id="ARBA00004371"/>
    </source>
</evidence>
<evidence type="ECO:0000256" key="14">
    <source>
        <dbReference type="ARBA" id="ARBA00023180"/>
    </source>
</evidence>
<dbReference type="GO" id="GO:0006516">
    <property type="term" value="P:glycoprotein catabolic process"/>
    <property type="evidence" value="ECO:0007669"/>
    <property type="project" value="TreeGrafter"/>
</dbReference>
<evidence type="ECO:0000256" key="4">
    <source>
        <dbReference type="ARBA" id="ARBA00004613"/>
    </source>
</evidence>
<dbReference type="SUPFAM" id="SSF49785">
    <property type="entry name" value="Galactose-binding domain-like"/>
    <property type="match status" value="1"/>
</dbReference>
<dbReference type="InterPro" id="IPR041625">
    <property type="entry name" value="Beta-mannosidase_Ig"/>
</dbReference>
<dbReference type="Gene3D" id="2.60.40.10">
    <property type="entry name" value="Immunoglobulins"/>
    <property type="match status" value="3"/>
</dbReference>
<evidence type="ECO:0000259" key="25">
    <source>
        <dbReference type="Pfam" id="PF17786"/>
    </source>
</evidence>
<evidence type="ECO:0000313" key="28">
    <source>
        <dbReference type="Proteomes" id="UP000196036"/>
    </source>
</evidence>
<dbReference type="Pfam" id="PF17786">
    <property type="entry name" value="Mannosidase_ig"/>
    <property type="match status" value="1"/>
</dbReference>
<dbReference type="SUPFAM" id="SSF49303">
    <property type="entry name" value="beta-Galactosidase/glucuronidase domain"/>
    <property type="match status" value="3"/>
</dbReference>
<dbReference type="InterPro" id="IPR006103">
    <property type="entry name" value="Glyco_hydro_2_cat"/>
</dbReference>
<evidence type="ECO:0000256" key="12">
    <source>
        <dbReference type="ARBA" id="ARBA00022801"/>
    </source>
</evidence>
<evidence type="ECO:0000259" key="26">
    <source>
        <dbReference type="Pfam" id="PF22666"/>
    </source>
</evidence>
<feature type="signal peptide" evidence="21">
    <location>
        <begin position="1"/>
        <end position="23"/>
    </location>
</feature>
<dbReference type="Pfam" id="PF17753">
    <property type="entry name" value="Ig_mannosidase"/>
    <property type="match status" value="1"/>
</dbReference>
<dbReference type="Gene3D" id="3.20.20.80">
    <property type="entry name" value="Glycosidases"/>
    <property type="match status" value="1"/>
</dbReference>
<evidence type="ECO:0000256" key="19">
    <source>
        <dbReference type="ARBA" id="ARBA00041069"/>
    </source>
</evidence>
<dbReference type="InterPro" id="IPR041447">
    <property type="entry name" value="Mannosidase_ig"/>
</dbReference>
<evidence type="ECO:0000256" key="6">
    <source>
        <dbReference type="ARBA" id="ARBA00011245"/>
    </source>
</evidence>
<comment type="function">
    <text evidence="2">Exoglycosidase that cleaves the single beta-linked mannose residue from the non-reducing end of all N-linked glycoprotein oligosaccharides.</text>
</comment>
<dbReference type="Gene3D" id="2.60.120.260">
    <property type="entry name" value="Galactose-binding domain-like"/>
    <property type="match status" value="1"/>
</dbReference>
<evidence type="ECO:0000313" key="27">
    <source>
        <dbReference type="EMBL" id="OUQ68345.1"/>
    </source>
</evidence>
<evidence type="ECO:0000256" key="16">
    <source>
        <dbReference type="ARBA" id="ARBA00023295"/>
    </source>
</evidence>
<dbReference type="PANTHER" id="PTHR43730:SF1">
    <property type="entry name" value="BETA-MANNOSIDASE"/>
    <property type="match status" value="1"/>
</dbReference>
<dbReference type="GO" id="GO:0005576">
    <property type="term" value="C:extracellular region"/>
    <property type="evidence" value="ECO:0007669"/>
    <property type="project" value="UniProtKB-SubCell"/>
</dbReference>
<feature type="domain" description="Mannosidase Ig/CBM-like" evidence="25">
    <location>
        <begin position="686"/>
        <end position="770"/>
    </location>
</feature>
<feature type="domain" description="Glycoside hydrolase family 2 immunoglobulin-like beta-sandwich" evidence="22">
    <location>
        <begin position="219"/>
        <end position="321"/>
    </location>
</feature>
<dbReference type="PANTHER" id="PTHR43730">
    <property type="entry name" value="BETA-MANNOSIDASE"/>
    <property type="match status" value="1"/>
</dbReference>
<keyword evidence="13" id="KW-1015">Disulfide bond</keyword>
<evidence type="ECO:0000259" key="22">
    <source>
        <dbReference type="Pfam" id="PF00703"/>
    </source>
</evidence>
<reference evidence="28" key="1">
    <citation type="submission" date="2017-04" db="EMBL/GenBank/DDBJ databases">
        <title>Function of individual gut microbiota members based on whole genome sequencing of pure cultures obtained from chicken caecum.</title>
        <authorList>
            <person name="Medvecky M."/>
            <person name="Cejkova D."/>
            <person name="Polansky O."/>
            <person name="Karasova D."/>
            <person name="Kubasova T."/>
            <person name="Cizek A."/>
            <person name="Rychlik I."/>
        </authorList>
    </citation>
    <scope>NUCLEOTIDE SEQUENCE [LARGE SCALE GENOMIC DNA]</scope>
    <source>
        <strain evidence="28">An109</strain>
    </source>
</reference>
<comment type="catalytic activity">
    <reaction evidence="1">
        <text>Hydrolysis of terminal, non-reducing beta-D-mannose residues in beta-D-mannosides.</text>
        <dbReference type="EC" id="3.2.1.25"/>
    </reaction>
</comment>
<keyword evidence="12 27" id="KW-0378">Hydrolase</keyword>
<comment type="caution">
    <text evidence="27">The sequence shown here is derived from an EMBL/GenBank/DDBJ whole genome shotgun (WGS) entry which is preliminary data.</text>
</comment>
<evidence type="ECO:0000256" key="2">
    <source>
        <dbReference type="ARBA" id="ARBA00003150"/>
    </source>
</evidence>
<dbReference type="Pfam" id="PF00703">
    <property type="entry name" value="Glyco_hydro_2"/>
    <property type="match status" value="1"/>
</dbReference>
<comment type="pathway">
    <text evidence="5">Glycan metabolism; N-glycan degradation.</text>
</comment>
<comment type="subunit">
    <text evidence="6">Monomer.</text>
</comment>
<comment type="subcellular location">
    <subcellularLocation>
        <location evidence="3">Lysosome</location>
    </subcellularLocation>
    <subcellularLocation>
        <location evidence="4">Secreted</location>
    </subcellularLocation>
</comment>
<protein>
    <recommendedName>
        <fullName evidence="9">Beta-mannosidase</fullName>
        <ecNumber evidence="8">3.2.1.25</ecNumber>
    </recommendedName>
    <alternativeName>
        <fullName evidence="19">Beta-mannosidase B</fullName>
    </alternativeName>
    <alternativeName>
        <fullName evidence="17">Lysosomal beta A mannosidase</fullName>
    </alternativeName>
    <alternativeName>
        <fullName evidence="20">Mannanase B</fullName>
    </alternativeName>
</protein>
<dbReference type="InterPro" id="IPR006102">
    <property type="entry name" value="Ig-like_GH2"/>
</dbReference>
<organism evidence="27 28">
    <name type="scientific">Bacteroides xylanisolvens</name>
    <dbReference type="NCBI Taxonomy" id="371601"/>
    <lineage>
        <taxon>Bacteria</taxon>
        <taxon>Pseudomonadati</taxon>
        <taxon>Bacteroidota</taxon>
        <taxon>Bacteroidia</taxon>
        <taxon>Bacteroidales</taxon>
        <taxon>Bacteroidaceae</taxon>
        <taxon>Bacteroides</taxon>
    </lineage>
</organism>
<evidence type="ECO:0000256" key="9">
    <source>
        <dbReference type="ARBA" id="ARBA00015707"/>
    </source>
</evidence>
<evidence type="ECO:0000256" key="21">
    <source>
        <dbReference type="SAM" id="SignalP"/>
    </source>
</evidence>
<name>A0A1Y4VGN1_9BACE</name>
<evidence type="ECO:0000259" key="23">
    <source>
        <dbReference type="Pfam" id="PF02836"/>
    </source>
</evidence>
<evidence type="ECO:0000256" key="17">
    <source>
        <dbReference type="ARBA" id="ARBA00032581"/>
    </source>
</evidence>
<dbReference type="EC" id="3.2.1.25" evidence="8"/>
<evidence type="ECO:0000256" key="13">
    <source>
        <dbReference type="ARBA" id="ARBA00023157"/>
    </source>
</evidence>
<keyword evidence="10" id="KW-0964">Secreted</keyword>
<gene>
    <name evidence="27" type="ORF">B5E52_11370</name>
</gene>
<feature type="chain" id="PRO_5012464003" description="Beta-mannosidase" evidence="21">
    <location>
        <begin position="24"/>
        <end position="856"/>
    </location>
</feature>
<dbReference type="InterPro" id="IPR050887">
    <property type="entry name" value="Beta-mannosidase_GH2"/>
</dbReference>
<evidence type="ECO:0000256" key="1">
    <source>
        <dbReference type="ARBA" id="ARBA00000829"/>
    </source>
</evidence>
<dbReference type="InterPro" id="IPR013783">
    <property type="entry name" value="Ig-like_fold"/>
</dbReference>
<proteinExistence type="inferred from homology"/>
<dbReference type="InterPro" id="IPR017853">
    <property type="entry name" value="GH"/>
</dbReference>
<feature type="domain" description="Beta-mannosidase Ig-fold" evidence="24">
    <location>
        <begin position="782"/>
        <end position="853"/>
    </location>
</feature>
<dbReference type="AlphaFoldDB" id="A0A1Y4VGN1"/>
<evidence type="ECO:0000256" key="15">
    <source>
        <dbReference type="ARBA" id="ARBA00023228"/>
    </source>
</evidence>
<dbReference type="GO" id="GO:0005975">
    <property type="term" value="P:carbohydrate metabolic process"/>
    <property type="evidence" value="ECO:0007669"/>
    <property type="project" value="InterPro"/>
</dbReference>
<dbReference type="GO" id="GO:0005764">
    <property type="term" value="C:lysosome"/>
    <property type="evidence" value="ECO:0007669"/>
    <property type="project" value="UniProtKB-SubCell"/>
</dbReference>